<feature type="region of interest" description="Disordered" evidence="1">
    <location>
        <begin position="122"/>
        <end position="180"/>
    </location>
</feature>
<evidence type="ECO:0000313" key="3">
    <source>
        <dbReference type="Proteomes" id="UP000308199"/>
    </source>
</evidence>
<feature type="compositionally biased region" description="Polar residues" evidence="1">
    <location>
        <begin position="129"/>
        <end position="141"/>
    </location>
</feature>
<evidence type="ECO:0000313" key="2">
    <source>
        <dbReference type="EMBL" id="THH07831.1"/>
    </source>
</evidence>
<reference evidence="2 3" key="1">
    <citation type="submission" date="2019-02" db="EMBL/GenBank/DDBJ databases">
        <title>Genome sequencing of the rare red list fungi Phellinidium pouzarii.</title>
        <authorList>
            <person name="Buettner E."/>
            <person name="Kellner H."/>
        </authorList>
    </citation>
    <scope>NUCLEOTIDE SEQUENCE [LARGE SCALE GENOMIC DNA]</scope>
    <source>
        <strain evidence="2 3">DSM 108285</strain>
    </source>
</reference>
<feature type="region of interest" description="Disordered" evidence="1">
    <location>
        <begin position="311"/>
        <end position="364"/>
    </location>
</feature>
<dbReference type="AlphaFoldDB" id="A0A4S4L9U9"/>
<dbReference type="EMBL" id="SGPK01000125">
    <property type="protein sequence ID" value="THH07831.1"/>
    <property type="molecule type" value="Genomic_DNA"/>
</dbReference>
<comment type="caution">
    <text evidence="2">The sequence shown here is derived from an EMBL/GenBank/DDBJ whole genome shotgun (WGS) entry which is preliminary data.</text>
</comment>
<feature type="region of interest" description="Disordered" evidence="1">
    <location>
        <begin position="1"/>
        <end position="77"/>
    </location>
</feature>
<feature type="region of interest" description="Disordered" evidence="1">
    <location>
        <begin position="212"/>
        <end position="281"/>
    </location>
</feature>
<feature type="compositionally biased region" description="Polar residues" evidence="1">
    <location>
        <begin position="328"/>
        <end position="338"/>
    </location>
</feature>
<dbReference type="OrthoDB" id="3219024at2759"/>
<name>A0A4S4L9U9_9AGAM</name>
<organism evidence="2 3">
    <name type="scientific">Phellinidium pouzarii</name>
    <dbReference type="NCBI Taxonomy" id="167371"/>
    <lineage>
        <taxon>Eukaryota</taxon>
        <taxon>Fungi</taxon>
        <taxon>Dikarya</taxon>
        <taxon>Basidiomycota</taxon>
        <taxon>Agaricomycotina</taxon>
        <taxon>Agaricomycetes</taxon>
        <taxon>Hymenochaetales</taxon>
        <taxon>Hymenochaetaceae</taxon>
        <taxon>Phellinidium</taxon>
    </lineage>
</organism>
<feature type="compositionally biased region" description="Polar residues" evidence="1">
    <location>
        <begin position="18"/>
        <end position="47"/>
    </location>
</feature>
<proteinExistence type="predicted"/>
<sequence>MPAPRGRNSAGRAHQHQRNLSGGSSKVGLNNLQLTQKDPLPSKTQQLKRAGNSAIDLHAGRTTSPFPRPPHLTANSRILSKERIATLQQKRTHTPVSTKRQPVKNITQTHKAGFSIAYSDGTDDEEWVSSESGAATPQNNDVDAARGSSPVDQQKGGFTSAHVGEGEDTTRASNGVVEPLTPRAESELALTRVETARPGTSVVQAQALAQPPTVRIQPQSTPAFPGPTPVPPSASERRAEVQLVRHTRSEAPSPTQLPQKPMAKRHPLVRHSSTHGDVKVEMPHHPLIRGQSYHGALKPAPLAPLTVNSETAQAQLSASPRSARLGSRTGSPSYSTQPFAIDSPTEASPDSHDRALSRKGSVSSLHSVATLPAPVLSRFGARSKQDRTRTLSTISMSSSSAALNSLNMLPAMSRPGTPPLAVHFPSESRHDVQDGYHQLLPPMYVPAHMTVLARINPLRDCYNRVMRAKHGL</sequence>
<protein>
    <submittedName>
        <fullName evidence="2">Uncharacterized protein</fullName>
    </submittedName>
</protein>
<accession>A0A4S4L9U9</accession>
<gene>
    <name evidence="2" type="ORF">EW145_g3118</name>
</gene>
<keyword evidence="3" id="KW-1185">Reference proteome</keyword>
<feature type="compositionally biased region" description="Basic residues" evidence="1">
    <location>
        <begin position="262"/>
        <end position="273"/>
    </location>
</feature>
<feature type="compositionally biased region" description="Polar residues" evidence="1">
    <location>
        <begin position="311"/>
        <end position="320"/>
    </location>
</feature>
<evidence type="ECO:0000256" key="1">
    <source>
        <dbReference type="SAM" id="MobiDB-lite"/>
    </source>
</evidence>
<dbReference type="Proteomes" id="UP000308199">
    <property type="component" value="Unassembled WGS sequence"/>
</dbReference>